<gene>
    <name evidence="2" type="ORF">A2365_01645</name>
</gene>
<dbReference type="AlphaFoldDB" id="A0A1G2EP32"/>
<evidence type="ECO:0000313" key="3">
    <source>
        <dbReference type="Proteomes" id="UP000177740"/>
    </source>
</evidence>
<proteinExistence type="predicted"/>
<evidence type="ECO:0000313" key="2">
    <source>
        <dbReference type="EMBL" id="OGZ27553.1"/>
    </source>
</evidence>
<evidence type="ECO:0008006" key="4">
    <source>
        <dbReference type="Google" id="ProtNLM"/>
    </source>
</evidence>
<dbReference type="Pfam" id="PF04977">
    <property type="entry name" value="DivIC"/>
    <property type="match status" value="1"/>
</dbReference>
<keyword evidence="1" id="KW-0175">Coiled coil</keyword>
<comment type="caution">
    <text evidence="2">The sequence shown here is derived from an EMBL/GenBank/DDBJ whole genome shotgun (WGS) entry which is preliminary data.</text>
</comment>
<protein>
    <recommendedName>
        <fullName evidence="4">Septum formation initiator</fullName>
    </recommendedName>
</protein>
<dbReference type="STRING" id="1801677.A2365_01645"/>
<dbReference type="InterPro" id="IPR007060">
    <property type="entry name" value="FtsL/DivIC"/>
</dbReference>
<evidence type="ECO:0000256" key="1">
    <source>
        <dbReference type="SAM" id="Coils"/>
    </source>
</evidence>
<dbReference type="Proteomes" id="UP000177740">
    <property type="component" value="Unassembled WGS sequence"/>
</dbReference>
<name>A0A1G2EP32_9BACT</name>
<dbReference type="EMBL" id="MHMM01000005">
    <property type="protein sequence ID" value="OGZ27553.1"/>
    <property type="molecule type" value="Genomic_DNA"/>
</dbReference>
<accession>A0A1G2EP32</accession>
<sequence>MVLAIIFLSLTNWKIYQRKANLNEKIAELQGEISVLEERKIELSGLISYVQSDDYVEQVARDQLNMKRPGEEVVVIQDDKKDSGDKEREVGWWEKLKSIFSK</sequence>
<organism evidence="2 3">
    <name type="scientific">Candidatus Nealsonbacteria bacterium RIFOXYB1_FULL_40_15</name>
    <dbReference type="NCBI Taxonomy" id="1801677"/>
    <lineage>
        <taxon>Bacteria</taxon>
        <taxon>Candidatus Nealsoniibacteriota</taxon>
    </lineage>
</organism>
<reference evidence="2 3" key="1">
    <citation type="journal article" date="2016" name="Nat. Commun.">
        <title>Thousands of microbial genomes shed light on interconnected biogeochemical processes in an aquifer system.</title>
        <authorList>
            <person name="Anantharaman K."/>
            <person name="Brown C.T."/>
            <person name="Hug L.A."/>
            <person name="Sharon I."/>
            <person name="Castelle C.J."/>
            <person name="Probst A.J."/>
            <person name="Thomas B.C."/>
            <person name="Singh A."/>
            <person name="Wilkins M.J."/>
            <person name="Karaoz U."/>
            <person name="Brodie E.L."/>
            <person name="Williams K.H."/>
            <person name="Hubbard S.S."/>
            <person name="Banfield J.F."/>
        </authorList>
    </citation>
    <scope>NUCLEOTIDE SEQUENCE [LARGE SCALE GENOMIC DNA]</scope>
</reference>
<feature type="coiled-coil region" evidence="1">
    <location>
        <begin position="19"/>
        <end position="46"/>
    </location>
</feature>